<feature type="transmembrane region" description="Helical" evidence="12">
    <location>
        <begin position="112"/>
        <end position="133"/>
    </location>
</feature>
<proteinExistence type="inferred from homology"/>
<evidence type="ECO:0000256" key="7">
    <source>
        <dbReference type="ARBA" id="ARBA00023065"/>
    </source>
</evidence>
<feature type="domain" description="CBS" evidence="14">
    <location>
        <begin position="775"/>
        <end position="833"/>
    </location>
</feature>
<evidence type="ECO:0000313" key="16">
    <source>
        <dbReference type="Proteomes" id="UP001497512"/>
    </source>
</evidence>
<dbReference type="CDD" id="cd04591">
    <property type="entry name" value="CBS_pair_voltage-gated_CLC_euk_bac"/>
    <property type="match status" value="1"/>
</dbReference>
<feature type="transmembrane region" description="Helical" evidence="12">
    <location>
        <begin position="482"/>
        <end position="501"/>
    </location>
</feature>
<evidence type="ECO:0000256" key="11">
    <source>
        <dbReference type="PROSITE-ProRule" id="PRU00703"/>
    </source>
</evidence>
<feature type="region of interest" description="Disordered" evidence="13">
    <location>
        <begin position="1"/>
        <end position="31"/>
    </location>
</feature>
<dbReference type="Pfam" id="PF00571">
    <property type="entry name" value="CBS"/>
    <property type="match status" value="2"/>
</dbReference>
<dbReference type="Gene3D" id="1.10.3080.10">
    <property type="entry name" value="Clc chloride channel"/>
    <property type="match status" value="1"/>
</dbReference>
<name>A0ABP0TWC6_9BRYO</name>
<evidence type="ECO:0000256" key="3">
    <source>
        <dbReference type="ARBA" id="ARBA00022448"/>
    </source>
</evidence>
<evidence type="ECO:0000256" key="10">
    <source>
        <dbReference type="ARBA" id="ARBA00023214"/>
    </source>
</evidence>
<evidence type="ECO:0000259" key="14">
    <source>
        <dbReference type="PROSITE" id="PS51371"/>
    </source>
</evidence>
<evidence type="ECO:0000256" key="12">
    <source>
        <dbReference type="RuleBase" id="RU361221"/>
    </source>
</evidence>
<dbReference type="InterPro" id="IPR014743">
    <property type="entry name" value="Cl-channel_core"/>
</dbReference>
<evidence type="ECO:0000256" key="4">
    <source>
        <dbReference type="ARBA" id="ARBA00022692"/>
    </source>
</evidence>
<dbReference type="PROSITE" id="PS51371">
    <property type="entry name" value="CBS"/>
    <property type="match status" value="2"/>
</dbReference>
<accession>A0ABP0TWC6</accession>
<dbReference type="InterPro" id="IPR001807">
    <property type="entry name" value="ClC"/>
</dbReference>
<keyword evidence="16" id="KW-1185">Reference proteome</keyword>
<evidence type="ECO:0000313" key="15">
    <source>
        <dbReference type="EMBL" id="CAK9206337.1"/>
    </source>
</evidence>
<dbReference type="Proteomes" id="UP001497512">
    <property type="component" value="Chromosome 15"/>
</dbReference>
<evidence type="ECO:0000256" key="2">
    <source>
        <dbReference type="ARBA" id="ARBA00009476"/>
    </source>
</evidence>
<feature type="transmembrane region" description="Helical" evidence="12">
    <location>
        <begin position="454"/>
        <end position="475"/>
    </location>
</feature>
<evidence type="ECO:0000256" key="13">
    <source>
        <dbReference type="SAM" id="MobiDB-lite"/>
    </source>
</evidence>
<evidence type="ECO:0000256" key="9">
    <source>
        <dbReference type="ARBA" id="ARBA00023136"/>
    </source>
</evidence>
<dbReference type="InterPro" id="IPR051280">
    <property type="entry name" value="Cl-channel/antiporter"/>
</dbReference>
<dbReference type="Pfam" id="PF00654">
    <property type="entry name" value="Voltage_CLC"/>
    <property type="match status" value="1"/>
</dbReference>
<dbReference type="PRINTS" id="PR00762">
    <property type="entry name" value="CLCHANNEL"/>
</dbReference>
<reference evidence="15" key="1">
    <citation type="submission" date="2024-02" db="EMBL/GenBank/DDBJ databases">
        <authorList>
            <consortium name="ELIXIR-Norway"/>
            <consortium name="Elixir Norway"/>
        </authorList>
    </citation>
    <scope>NUCLEOTIDE SEQUENCE</scope>
</reference>
<protein>
    <recommendedName>
        <fullName evidence="12">Chloride channel protein</fullName>
    </recommendedName>
</protein>
<keyword evidence="4 12" id="KW-0812">Transmembrane</keyword>
<sequence>MGENTEVEVPLLMDQGNDDNLNDSPDELYESQQQQEEFGVESLDYEPIHSVVYAKKKRRQQPRKIYGYTGVTLAKWTITILIGILVGVVAYIIESSQEVLITFKKDWTQKMIGNGLGLAFLGYATFGIMLVLVSSCLVIFWAPAAAGGGVTFVMAYLNGNDIPDFFRPSTLFTKIFGTICTVSSGLPIGQEGPLVHIGAAIASSLTWMYGRVPLRTKEGTSSRSPRDCWEWLSGILPQNWPFNFYNDRDRREFISAGAAAGLAAAFGAPIGGVLFSLEEASSFWSRKVMWRALLCTSCATMVLSWLHERQFSLSLPGNISFHGLQPEFDPQDIPLFVVTSLSAGVLGACLNNIHDWLSQYRPSSRHKSLRVVEACLATLVSVAIIFLLPHFFGQCLPMQDEQKGDEYWFQYTCPKVNMDTGVAYYNDLATLFFSVPHQTIQQLLALAGGENSPFTIPSLAIHSGSFLLLFILAYGVATPGGIFMPSIMVGASFGACLGRIYEIFFPLGTVQPGLHALVGATAMLGGVFRTSISLVVIMVEGTGGIDFILPVIVAIVLSNWAAYHIHSAGAYESDLEHLGGVCFLQSEAPHKLISVTAADIMAHNVICFNEIVSVREVVKILRETSHNGFPVLRFTSSELTSHPDGQLVGLILRHQIMLLLEERALIEVDSIALTRPLSYRFANVRETRITREQSYLEHAMQVYHHNHHPHRRYLNSKPEAVDELEIDGLLQEDSSPDVNGDIASDGAPEGSAAVKKPNHPTVPDKELALDLRPWMNRAPITVRAECSARRVYIIFRTLGLRHLCVTDYNNSVIGMITRKDIAEAENSLPVVESWTPRLAYMDSSRSFGRASYREKTPQDVFFSVP</sequence>
<keyword evidence="10 12" id="KW-0868">Chloride</keyword>
<dbReference type="InterPro" id="IPR046342">
    <property type="entry name" value="CBS_dom_sf"/>
</dbReference>
<organism evidence="15 16">
    <name type="scientific">Sphagnum troendelagicum</name>
    <dbReference type="NCBI Taxonomy" id="128251"/>
    <lineage>
        <taxon>Eukaryota</taxon>
        <taxon>Viridiplantae</taxon>
        <taxon>Streptophyta</taxon>
        <taxon>Embryophyta</taxon>
        <taxon>Bryophyta</taxon>
        <taxon>Sphagnophytina</taxon>
        <taxon>Sphagnopsida</taxon>
        <taxon>Sphagnales</taxon>
        <taxon>Sphagnaceae</taxon>
        <taxon>Sphagnum</taxon>
    </lineage>
</organism>
<feature type="transmembrane region" description="Helical" evidence="12">
    <location>
        <begin position="544"/>
        <end position="563"/>
    </location>
</feature>
<feature type="transmembrane region" description="Helical" evidence="12">
    <location>
        <begin position="138"/>
        <end position="157"/>
    </location>
</feature>
<feature type="transmembrane region" description="Helical" evidence="12">
    <location>
        <begin position="371"/>
        <end position="392"/>
    </location>
</feature>
<comment type="similarity">
    <text evidence="2 12">Belongs to the chloride channel (TC 2.A.49) family.</text>
</comment>
<gene>
    <name evidence="15" type="ORF">CSSPTR1EN2_LOCUS8298</name>
</gene>
<comment type="subcellular location">
    <subcellularLocation>
        <location evidence="1 12">Membrane</location>
        <topology evidence="1 12">Multi-pass membrane protein</topology>
    </subcellularLocation>
</comment>
<feature type="domain" description="CBS" evidence="14">
    <location>
        <begin position="601"/>
        <end position="668"/>
    </location>
</feature>
<keyword evidence="3 12" id="KW-0813">Transport</keyword>
<feature type="compositionally biased region" description="Acidic residues" evidence="13">
    <location>
        <begin position="16"/>
        <end position="29"/>
    </location>
</feature>
<dbReference type="SUPFAM" id="SSF54631">
    <property type="entry name" value="CBS-domain pair"/>
    <property type="match status" value="1"/>
</dbReference>
<dbReference type="EMBL" id="OZ019907">
    <property type="protein sequence ID" value="CAK9206337.1"/>
    <property type="molecule type" value="Genomic_DNA"/>
</dbReference>
<dbReference type="PANTHER" id="PTHR11689:SF161">
    <property type="entry name" value="CHLORIDE CHANNEL PROTEIN"/>
    <property type="match status" value="1"/>
</dbReference>
<feature type="transmembrane region" description="Helical" evidence="12">
    <location>
        <begin position="513"/>
        <end position="537"/>
    </location>
</feature>
<dbReference type="SUPFAM" id="SSF81340">
    <property type="entry name" value="Clc chloride channel"/>
    <property type="match status" value="1"/>
</dbReference>
<keyword evidence="9 12" id="KW-0472">Membrane</keyword>
<keyword evidence="5" id="KW-0677">Repeat</keyword>
<feature type="transmembrane region" description="Helical" evidence="12">
    <location>
        <begin position="333"/>
        <end position="350"/>
    </location>
</feature>
<dbReference type="Gene3D" id="3.10.580.10">
    <property type="entry name" value="CBS-domain"/>
    <property type="match status" value="2"/>
</dbReference>
<dbReference type="InterPro" id="IPR000644">
    <property type="entry name" value="CBS_dom"/>
</dbReference>
<keyword evidence="7 12" id="KW-0406">Ion transport</keyword>
<evidence type="ECO:0000256" key="6">
    <source>
        <dbReference type="ARBA" id="ARBA00022989"/>
    </source>
</evidence>
<keyword evidence="6 12" id="KW-1133">Transmembrane helix</keyword>
<evidence type="ECO:0000256" key="8">
    <source>
        <dbReference type="ARBA" id="ARBA00023122"/>
    </source>
</evidence>
<dbReference type="SMART" id="SM00116">
    <property type="entry name" value="CBS"/>
    <property type="match status" value="2"/>
</dbReference>
<evidence type="ECO:0000256" key="5">
    <source>
        <dbReference type="ARBA" id="ARBA00022737"/>
    </source>
</evidence>
<feature type="transmembrane region" description="Helical" evidence="12">
    <location>
        <begin position="65"/>
        <end position="92"/>
    </location>
</feature>
<feature type="region of interest" description="Disordered" evidence="13">
    <location>
        <begin position="733"/>
        <end position="761"/>
    </location>
</feature>
<keyword evidence="8 11" id="KW-0129">CBS domain</keyword>
<feature type="transmembrane region" description="Helical" evidence="12">
    <location>
        <begin position="253"/>
        <end position="276"/>
    </location>
</feature>
<dbReference type="PANTHER" id="PTHR11689">
    <property type="entry name" value="CHLORIDE CHANNEL PROTEIN CLC FAMILY MEMBER"/>
    <property type="match status" value="1"/>
</dbReference>
<evidence type="ECO:0000256" key="1">
    <source>
        <dbReference type="ARBA" id="ARBA00004141"/>
    </source>
</evidence>